<feature type="domain" description="Amidohydrolase-related" evidence="2">
    <location>
        <begin position="41"/>
        <end position="290"/>
    </location>
</feature>
<dbReference type="GO" id="GO:0019748">
    <property type="term" value="P:secondary metabolic process"/>
    <property type="evidence" value="ECO:0007669"/>
    <property type="project" value="TreeGrafter"/>
</dbReference>
<reference evidence="3" key="1">
    <citation type="submission" date="2018-05" db="EMBL/GenBank/DDBJ databases">
        <authorList>
            <person name="Lanie J.A."/>
            <person name="Ng W.-L."/>
            <person name="Kazmierczak K.M."/>
            <person name="Andrzejewski T.M."/>
            <person name="Davidsen T.M."/>
            <person name="Wayne K.J."/>
            <person name="Tettelin H."/>
            <person name="Glass J.I."/>
            <person name="Rusch D."/>
            <person name="Podicherti R."/>
            <person name="Tsui H.-C.T."/>
            <person name="Winkler M.E."/>
        </authorList>
    </citation>
    <scope>NUCLEOTIDE SEQUENCE</scope>
</reference>
<keyword evidence="1" id="KW-0456">Lyase</keyword>
<gene>
    <name evidence="3" type="ORF">METZ01_LOCUS133472</name>
</gene>
<feature type="non-terminal residue" evidence="3">
    <location>
        <position position="1"/>
    </location>
</feature>
<name>A0A381YUA8_9ZZZZ</name>
<dbReference type="Pfam" id="PF04909">
    <property type="entry name" value="Amidohydro_2"/>
    <property type="match status" value="1"/>
</dbReference>
<evidence type="ECO:0000313" key="3">
    <source>
        <dbReference type="EMBL" id="SVA80618.1"/>
    </source>
</evidence>
<dbReference type="EMBL" id="UINC01019083">
    <property type="protein sequence ID" value="SVA80618.1"/>
    <property type="molecule type" value="Genomic_DNA"/>
</dbReference>
<dbReference type="InterPro" id="IPR032465">
    <property type="entry name" value="ACMSD"/>
</dbReference>
<dbReference type="GO" id="GO:0016831">
    <property type="term" value="F:carboxy-lyase activity"/>
    <property type="evidence" value="ECO:0007669"/>
    <property type="project" value="InterPro"/>
</dbReference>
<organism evidence="3">
    <name type="scientific">marine metagenome</name>
    <dbReference type="NCBI Taxonomy" id="408172"/>
    <lineage>
        <taxon>unclassified sequences</taxon>
        <taxon>metagenomes</taxon>
        <taxon>ecological metagenomes</taxon>
    </lineage>
</organism>
<proteinExistence type="predicted"/>
<dbReference type="PANTHER" id="PTHR21240:SF28">
    <property type="entry name" value="ISO-OROTATE DECARBOXYLASE (EUROFUNG)"/>
    <property type="match status" value="1"/>
</dbReference>
<dbReference type="AlphaFoldDB" id="A0A381YUA8"/>
<dbReference type="Gene3D" id="3.20.20.140">
    <property type="entry name" value="Metal-dependent hydrolases"/>
    <property type="match status" value="1"/>
</dbReference>
<evidence type="ECO:0000259" key="2">
    <source>
        <dbReference type="Pfam" id="PF04909"/>
    </source>
</evidence>
<sequence length="291" mass="33275">RKGGYDPHEHVKDMDVDSVSAGVIYPSMGLTTWVIPSSDLLTAVFEAYNNWLADFCKPYPKRLRGLGMLNLDSVEDGVKELYRIKDIGLAGAMIPQRPVFGRYDHPMYEPLWDSAEECGMPLAIHIGTSRWIPGGITPFGTDKGLVEHVNQEYHMKDNIVALLYSDVFDRHPDLRIGVAEYEISWAPYVLNRMDRIYNERPTKFNFRHPDNRMPSDYFKSNMFLSFQEDDLGIQLREYVGINTLMWGSDYPHAESTFPKSREIVDRILEGVPEEEKILIAGGNCAKMFGID</sequence>
<dbReference type="GO" id="GO:0016787">
    <property type="term" value="F:hydrolase activity"/>
    <property type="evidence" value="ECO:0007669"/>
    <property type="project" value="InterPro"/>
</dbReference>
<dbReference type="InterPro" id="IPR006680">
    <property type="entry name" value="Amidohydro-rel"/>
</dbReference>
<protein>
    <recommendedName>
        <fullName evidence="2">Amidohydrolase-related domain-containing protein</fullName>
    </recommendedName>
</protein>
<dbReference type="PANTHER" id="PTHR21240">
    <property type="entry name" value="2-AMINO-3-CARBOXYLMUCONATE-6-SEMIALDEHYDE DECARBOXYLASE"/>
    <property type="match status" value="1"/>
</dbReference>
<dbReference type="GO" id="GO:0005737">
    <property type="term" value="C:cytoplasm"/>
    <property type="evidence" value="ECO:0007669"/>
    <property type="project" value="TreeGrafter"/>
</dbReference>
<accession>A0A381YUA8</accession>
<evidence type="ECO:0000256" key="1">
    <source>
        <dbReference type="ARBA" id="ARBA00023239"/>
    </source>
</evidence>
<dbReference type="SUPFAM" id="SSF51556">
    <property type="entry name" value="Metallo-dependent hydrolases"/>
    <property type="match status" value="1"/>
</dbReference>
<dbReference type="InterPro" id="IPR032466">
    <property type="entry name" value="Metal_Hydrolase"/>
</dbReference>